<proteinExistence type="predicted"/>
<evidence type="ECO:0000313" key="4">
    <source>
        <dbReference type="Proteomes" id="UP000298663"/>
    </source>
</evidence>
<evidence type="ECO:0000256" key="1">
    <source>
        <dbReference type="SAM" id="Phobius"/>
    </source>
</evidence>
<organism evidence="3 4">
    <name type="scientific">Steinernema carpocapsae</name>
    <name type="common">Entomopathogenic nematode</name>
    <dbReference type="NCBI Taxonomy" id="34508"/>
    <lineage>
        <taxon>Eukaryota</taxon>
        <taxon>Metazoa</taxon>
        <taxon>Ecdysozoa</taxon>
        <taxon>Nematoda</taxon>
        <taxon>Chromadorea</taxon>
        <taxon>Rhabditida</taxon>
        <taxon>Tylenchina</taxon>
        <taxon>Panagrolaimomorpha</taxon>
        <taxon>Strongyloidoidea</taxon>
        <taxon>Steinernematidae</taxon>
        <taxon>Steinernema</taxon>
    </lineage>
</organism>
<dbReference type="GO" id="GO:0016055">
    <property type="term" value="P:Wnt signaling pathway"/>
    <property type="evidence" value="ECO:0007669"/>
    <property type="project" value="InterPro"/>
</dbReference>
<accession>A0A4U8UGU3</accession>
<dbReference type="InterPro" id="IPR053936">
    <property type="entry name" value="WLS_GOLD"/>
</dbReference>
<evidence type="ECO:0000313" key="3">
    <source>
        <dbReference type="EMBL" id="TMS32230.1"/>
    </source>
</evidence>
<reference evidence="3 4" key="1">
    <citation type="journal article" date="2015" name="Genome Biol.">
        <title>Comparative genomics of Steinernema reveals deeply conserved gene regulatory networks.</title>
        <authorList>
            <person name="Dillman A.R."/>
            <person name="Macchietto M."/>
            <person name="Porter C.F."/>
            <person name="Rogers A."/>
            <person name="Williams B."/>
            <person name="Antoshechkin I."/>
            <person name="Lee M.M."/>
            <person name="Goodwin Z."/>
            <person name="Lu X."/>
            <person name="Lewis E.E."/>
            <person name="Goodrich-Blair H."/>
            <person name="Stock S.P."/>
            <person name="Adams B.J."/>
            <person name="Sternberg P.W."/>
            <person name="Mortazavi A."/>
        </authorList>
    </citation>
    <scope>NUCLEOTIDE SEQUENCE [LARGE SCALE GENOMIC DNA]</scope>
    <source>
        <strain evidence="3 4">ALL</strain>
    </source>
</reference>
<dbReference type="EMBL" id="AZBU02000001">
    <property type="protein sequence ID" value="TMS32230.1"/>
    <property type="molecule type" value="Genomic_DNA"/>
</dbReference>
<sequence length="285" mass="32373">MPTNDGAVIEHLSNRKLTVILASLLCLQIGFFSIGVIFAPAPSSSMDFLMTICEDKQMGNSEQWFQIQPPSKACKQIRDLHNFNSRNHAKDIVFVAQMPHRREGFQLEYSPWFQFLLGLLEIEVAYDAGHNQDFNIPLTLEVRMGHKTLQDGNWTEFIVTNATRQLECTIDQDRKADGNFYHCGVLDLFELGANNYPMYLLNIRIPVDFPECQKNNPLARNCDVPMITEMRLIAIHQNGGYKSVALDEDVDCSFHCCSHHVVLQARLLSEPTKVFGRKLNLGIGN</sequence>
<keyword evidence="1" id="KW-0472">Membrane</keyword>
<dbReference type="InterPro" id="IPR009551">
    <property type="entry name" value="Wntless"/>
</dbReference>
<dbReference type="GO" id="GO:0012505">
    <property type="term" value="C:endomembrane system"/>
    <property type="evidence" value="ECO:0007669"/>
    <property type="project" value="TreeGrafter"/>
</dbReference>
<dbReference type="Proteomes" id="UP000298663">
    <property type="component" value="Unassembled WGS sequence"/>
</dbReference>
<dbReference type="PANTHER" id="PTHR13449:SF2">
    <property type="entry name" value="PROTEIN WNTLESS HOMOLOG"/>
    <property type="match status" value="1"/>
</dbReference>
<evidence type="ECO:0000259" key="2">
    <source>
        <dbReference type="Pfam" id="PF21883"/>
    </source>
</evidence>
<feature type="transmembrane region" description="Helical" evidence="1">
    <location>
        <begin position="20"/>
        <end position="41"/>
    </location>
</feature>
<gene>
    <name evidence="3" type="ORF">L596_000099</name>
</gene>
<dbReference type="PANTHER" id="PTHR13449">
    <property type="entry name" value="INTEGRAL MEMBRANE PROTEIN GPR177"/>
    <property type="match status" value="1"/>
</dbReference>
<dbReference type="GO" id="GO:0031090">
    <property type="term" value="C:organelle membrane"/>
    <property type="evidence" value="ECO:0007669"/>
    <property type="project" value="TreeGrafter"/>
</dbReference>
<name>A0A4U8UGU3_STECR</name>
<dbReference type="GO" id="GO:0017147">
    <property type="term" value="F:Wnt-protein binding"/>
    <property type="evidence" value="ECO:0007669"/>
    <property type="project" value="InterPro"/>
</dbReference>
<keyword evidence="1" id="KW-1133">Transmembrane helix</keyword>
<protein>
    <recommendedName>
        <fullName evidence="2">Wntless GOLD domain-containing protein</fullName>
    </recommendedName>
</protein>
<dbReference type="OrthoDB" id="5840548at2759"/>
<feature type="domain" description="Wntless GOLD" evidence="2">
    <location>
        <begin position="52"/>
        <end position="237"/>
    </location>
</feature>
<dbReference type="GO" id="GO:0061355">
    <property type="term" value="P:Wnt protein secretion"/>
    <property type="evidence" value="ECO:0007669"/>
    <property type="project" value="TreeGrafter"/>
</dbReference>
<reference evidence="3 4" key="2">
    <citation type="journal article" date="2019" name="G3 (Bethesda)">
        <title>Hybrid Assembly of the Genome of the Entomopathogenic Nematode Steinernema carpocapsae Identifies the X-Chromosome.</title>
        <authorList>
            <person name="Serra L."/>
            <person name="Macchietto M."/>
            <person name="Macias-Munoz A."/>
            <person name="McGill C.J."/>
            <person name="Rodriguez I.M."/>
            <person name="Rodriguez B."/>
            <person name="Murad R."/>
            <person name="Mortazavi A."/>
        </authorList>
    </citation>
    <scope>NUCLEOTIDE SEQUENCE [LARGE SCALE GENOMIC DNA]</scope>
    <source>
        <strain evidence="3 4">ALL</strain>
    </source>
</reference>
<dbReference type="Pfam" id="PF21883">
    <property type="entry name" value="WLS_GOLD"/>
    <property type="match status" value="1"/>
</dbReference>
<dbReference type="GO" id="GO:0006886">
    <property type="term" value="P:intracellular protein transport"/>
    <property type="evidence" value="ECO:0007669"/>
    <property type="project" value="TreeGrafter"/>
</dbReference>
<keyword evidence="4" id="KW-1185">Reference proteome</keyword>
<dbReference type="STRING" id="34508.A0A4U8UGU3"/>
<comment type="caution">
    <text evidence="3">The sequence shown here is derived from an EMBL/GenBank/DDBJ whole genome shotgun (WGS) entry which is preliminary data.</text>
</comment>
<dbReference type="AlphaFoldDB" id="A0A4U8UGU3"/>
<keyword evidence="1" id="KW-0812">Transmembrane</keyword>